<evidence type="ECO:0000313" key="3">
    <source>
        <dbReference type="Proteomes" id="UP000887574"/>
    </source>
</evidence>
<dbReference type="InterPro" id="IPR039181">
    <property type="entry name" value="Elapor1/2"/>
</dbReference>
<name>A0A915DAE1_9BILA</name>
<sequence length="374" mass="41072">MHKDLKCVKCPAGTALNLTSSRQGPESCIACGPNLGSEDGSACSFSGRFELPNRTLTAEGIKVYAREGNSYFHSFNVSLFGEPVYCRDSFDSGSNSGSKPAIQTTLSLPSLDADDAVFCRSAAIPAINVNGSGSSNLFNRVLYVSSTIISRKLAAITQNRSYHGFHLSNEQLEYDTSLTSSSTARPIDVHLFYEPSTISMVSRLLNSVKDPLVRLSRKCPDGTCDGCVFHVIVESSYACPICHPDDFEEIRGNALTIFRRSIPYLLNTNIKLILLSAALLIAILVVTIVVFYQRNKSLEYRYMRIIEGKEPDNANSCGMESDDEEEEDVASSGTRVFFGKKKNNNYVVSVQSRDTKRTVKTDETAEFLSDSSES</sequence>
<keyword evidence="3" id="KW-1185">Reference proteome</keyword>
<dbReference type="GO" id="GO:0016020">
    <property type="term" value="C:membrane"/>
    <property type="evidence" value="ECO:0007669"/>
    <property type="project" value="TreeGrafter"/>
</dbReference>
<feature type="transmembrane region" description="Helical" evidence="1">
    <location>
        <begin position="272"/>
        <end position="292"/>
    </location>
</feature>
<reference evidence="4" key="1">
    <citation type="submission" date="2022-11" db="UniProtKB">
        <authorList>
            <consortium name="WormBaseParasite"/>
        </authorList>
    </citation>
    <scope>IDENTIFICATION</scope>
</reference>
<feature type="domain" description="Elapor1/2 mannose 6-phosphate receptor homology" evidence="2">
    <location>
        <begin position="215"/>
        <end position="242"/>
    </location>
</feature>
<evidence type="ECO:0000313" key="4">
    <source>
        <dbReference type="WBParaSite" id="jg17790"/>
    </source>
</evidence>
<keyword evidence="1" id="KW-0472">Membrane</keyword>
<protein>
    <recommendedName>
        <fullName evidence="2">Elapor1/2 mannose 6-phosphate receptor homology domain-containing protein</fullName>
    </recommendedName>
</protein>
<dbReference type="AlphaFoldDB" id="A0A915DAE1"/>
<dbReference type="PANTHER" id="PTHR22727">
    <property type="entry name" value="PROTEIN CBG13728"/>
    <property type="match status" value="1"/>
</dbReference>
<dbReference type="WBParaSite" id="jg17790">
    <property type="protein sequence ID" value="jg17790"/>
    <property type="gene ID" value="jg17790"/>
</dbReference>
<dbReference type="InterPro" id="IPR056607">
    <property type="entry name" value="Elapor1/2_MRH"/>
</dbReference>
<dbReference type="Proteomes" id="UP000887574">
    <property type="component" value="Unplaced"/>
</dbReference>
<dbReference type="Pfam" id="PF23087">
    <property type="entry name" value="MRH_ELAPOR1_9th"/>
    <property type="match status" value="1"/>
</dbReference>
<accession>A0A915DAE1</accession>
<keyword evidence="1" id="KW-0812">Transmembrane</keyword>
<organism evidence="3 4">
    <name type="scientific">Ditylenchus dipsaci</name>
    <dbReference type="NCBI Taxonomy" id="166011"/>
    <lineage>
        <taxon>Eukaryota</taxon>
        <taxon>Metazoa</taxon>
        <taxon>Ecdysozoa</taxon>
        <taxon>Nematoda</taxon>
        <taxon>Chromadorea</taxon>
        <taxon>Rhabditida</taxon>
        <taxon>Tylenchina</taxon>
        <taxon>Tylenchomorpha</taxon>
        <taxon>Sphaerularioidea</taxon>
        <taxon>Anguinidae</taxon>
        <taxon>Anguininae</taxon>
        <taxon>Ditylenchus</taxon>
    </lineage>
</organism>
<keyword evidence="1" id="KW-1133">Transmembrane helix</keyword>
<evidence type="ECO:0000259" key="2">
    <source>
        <dbReference type="Pfam" id="PF23087"/>
    </source>
</evidence>
<proteinExistence type="predicted"/>
<dbReference type="PANTHER" id="PTHR22727:SF15">
    <property type="entry name" value="MRH DOMAIN-CONTAINING PROTEIN"/>
    <property type="match status" value="1"/>
</dbReference>
<evidence type="ECO:0000256" key="1">
    <source>
        <dbReference type="SAM" id="Phobius"/>
    </source>
</evidence>